<evidence type="ECO:0000256" key="1">
    <source>
        <dbReference type="ARBA" id="ARBA00022729"/>
    </source>
</evidence>
<name>A0A7X2IMM5_9BURK</name>
<sequence>MNVPRDSFRRCLRVQRVRFAGAAFAASLAASLAVAPLHAAEIRTAAQEATTPKFTSLHPDRKTPIGGLCVDIMRAIERIDPDLVFVGDQTWQPLVRVEAGVAHGQLDAACGFLRTREREAKFTYIDPPLYSMNYFLAVRADDTVQVNNWDDVRQLGDQGTVLVAHGFGIVRQLEKVGGLKIDSGGRDAESNLGKLVAGRGRFFIHRSPGIQAEIARAGMQGKVRVLPAVMHTENFYMVVSKNLPVATIEKIRYAIVRLNANGEIGRLLSQWDSSPENTR</sequence>
<dbReference type="PANTHER" id="PTHR35936:SF6">
    <property type="entry name" value="AMINO ACID ABC TRANSPORTER SUBSTRATE-BINDING PAAT FAMILY PROTEIN"/>
    <property type="match status" value="1"/>
</dbReference>
<proteinExistence type="predicted"/>
<feature type="chain" id="PRO_5031362238" evidence="2">
    <location>
        <begin position="40"/>
        <end position="279"/>
    </location>
</feature>
<dbReference type="PANTHER" id="PTHR35936">
    <property type="entry name" value="MEMBRANE-BOUND LYTIC MUREIN TRANSGLYCOSYLASE F"/>
    <property type="match status" value="1"/>
</dbReference>
<dbReference type="Pfam" id="PF00497">
    <property type="entry name" value="SBP_bac_3"/>
    <property type="match status" value="1"/>
</dbReference>
<feature type="signal peptide" evidence="2">
    <location>
        <begin position="1"/>
        <end position="39"/>
    </location>
</feature>
<dbReference type="Gene3D" id="3.40.190.10">
    <property type="entry name" value="Periplasmic binding protein-like II"/>
    <property type="match status" value="2"/>
</dbReference>
<evidence type="ECO:0000313" key="4">
    <source>
        <dbReference type="EMBL" id="MRV72639.1"/>
    </source>
</evidence>
<reference evidence="4 5" key="1">
    <citation type="submission" date="2019-11" db="EMBL/GenBank/DDBJ databases">
        <title>Novel species isolated from a subtropical stream in China.</title>
        <authorList>
            <person name="Lu H."/>
        </authorList>
    </citation>
    <scope>NUCLEOTIDE SEQUENCE [LARGE SCALE GENOMIC DNA]</scope>
    <source>
        <strain evidence="4 5">FT92W</strain>
    </source>
</reference>
<dbReference type="SUPFAM" id="SSF53850">
    <property type="entry name" value="Periplasmic binding protein-like II"/>
    <property type="match status" value="1"/>
</dbReference>
<keyword evidence="5" id="KW-1185">Reference proteome</keyword>
<dbReference type="AlphaFoldDB" id="A0A7X2IMM5"/>
<evidence type="ECO:0000256" key="2">
    <source>
        <dbReference type="SAM" id="SignalP"/>
    </source>
</evidence>
<dbReference type="Proteomes" id="UP000446768">
    <property type="component" value="Unassembled WGS sequence"/>
</dbReference>
<accession>A0A7X2IMM5</accession>
<organism evidence="4 5">
    <name type="scientific">Pseudoduganella rivuli</name>
    <dbReference type="NCBI Taxonomy" id="2666085"/>
    <lineage>
        <taxon>Bacteria</taxon>
        <taxon>Pseudomonadati</taxon>
        <taxon>Pseudomonadota</taxon>
        <taxon>Betaproteobacteria</taxon>
        <taxon>Burkholderiales</taxon>
        <taxon>Oxalobacteraceae</taxon>
        <taxon>Telluria group</taxon>
        <taxon>Pseudoduganella</taxon>
    </lineage>
</organism>
<dbReference type="InterPro" id="IPR001638">
    <property type="entry name" value="Solute-binding_3/MltF_N"/>
</dbReference>
<evidence type="ECO:0000313" key="5">
    <source>
        <dbReference type="Proteomes" id="UP000446768"/>
    </source>
</evidence>
<gene>
    <name evidence="4" type="ORF">GJ700_13070</name>
</gene>
<evidence type="ECO:0000259" key="3">
    <source>
        <dbReference type="SMART" id="SM00062"/>
    </source>
</evidence>
<dbReference type="EMBL" id="WKJJ01000007">
    <property type="protein sequence ID" value="MRV72639.1"/>
    <property type="molecule type" value="Genomic_DNA"/>
</dbReference>
<comment type="caution">
    <text evidence="4">The sequence shown here is derived from an EMBL/GenBank/DDBJ whole genome shotgun (WGS) entry which is preliminary data.</text>
</comment>
<protein>
    <submittedName>
        <fullName evidence="4">Transporter substrate-binding domain-containing protein</fullName>
    </submittedName>
</protein>
<feature type="domain" description="Solute-binding protein family 3/N-terminal" evidence="3">
    <location>
        <begin position="41"/>
        <end position="275"/>
    </location>
</feature>
<dbReference type="SMART" id="SM00062">
    <property type="entry name" value="PBPb"/>
    <property type="match status" value="1"/>
</dbReference>
<keyword evidence="1 2" id="KW-0732">Signal</keyword>